<dbReference type="GO" id="GO:0005085">
    <property type="term" value="F:guanyl-nucleotide exchange factor activity"/>
    <property type="evidence" value="ECO:0007669"/>
    <property type="project" value="EnsemblFungi"/>
</dbReference>
<gene>
    <name evidence="11" type="ORF">CONCODRAFT_77377</name>
</gene>
<evidence type="ECO:0000259" key="10">
    <source>
        <dbReference type="PROSITE" id="PS51363"/>
    </source>
</evidence>
<sequence>MAPKSKKQNDLLAGSAETLQAVLIADSFDEKFQPLTQDTPRCLLPLCNIPLIEYPLETLIRSGVTEVFIICCANSQKIKQYLNNSRWCQPDALMKVNIIVANQLTSVGDALRELDSRSVVDSDFILIHGDVVSNVDLKPIVQEHNKRKEVDKHAMMTMLVREASDDHPSRTMDHQPILALDPKTKQCFHYEKNLKFPQQTPIKVTEEALFTKDPNEVINRYDLTDCFIDICSIEVPALLTENFDYHDLRTDFVQGVLTSDLLSNSFYLHVLEDKYAAKVHGPQMYEAVSQNIISRWTYPLVPDANFTAETSYTYHRKQIYMDENCQVDSSSVLSQGVVIGKNTIIEANCNIRNSVIGDNCHIKAGSVLNGAYLFSNVVLEEGTTINRSIIGNGAKILKSTSVQLGCILGDGVIVGPDASISNYLKLEKAEEETSSELGASTNASIFQDEIFEDEDEDPKAIAQFLLSQLARNTQELYETLQLATPEDSDDENEGSDEEADTFENEAAATLQRNLEEDHEADLSIIELNSLRMSFNASFDQVRECIIHFVLKLLTPETTSSQVEKIFNRWSPVVRKFIFDTSDQLYVLELTEEFIANKPELHKLFLSILKNTYDWDIFEEEVIVEWHEQEAPESDSDKYIKLRKLAEPFVNWLQEAEEDSDDDD</sequence>
<dbReference type="SMART" id="SM00515">
    <property type="entry name" value="eIF5C"/>
    <property type="match status" value="1"/>
</dbReference>
<dbReference type="PANTHER" id="PTHR45887:SF1">
    <property type="entry name" value="TRANSLATION INITIATION FACTOR EIF-2B SUBUNIT EPSILON"/>
    <property type="match status" value="1"/>
</dbReference>
<evidence type="ECO:0000256" key="1">
    <source>
        <dbReference type="ARBA" id="ARBA00004514"/>
    </source>
</evidence>
<dbReference type="Pfam" id="PF25084">
    <property type="entry name" value="LbH_EIF2B"/>
    <property type="match status" value="1"/>
</dbReference>
<keyword evidence="4" id="KW-0396">Initiation factor</keyword>
<keyword evidence="5" id="KW-0648">Protein biosynthesis</keyword>
<dbReference type="Proteomes" id="UP000070444">
    <property type="component" value="Unassembled WGS sequence"/>
</dbReference>
<dbReference type="FunFam" id="3.90.550.10:FF:000066">
    <property type="entry name" value="Translation initiation factor eIF-2B subunit epsilon"/>
    <property type="match status" value="1"/>
</dbReference>
<dbReference type="Pfam" id="PF02020">
    <property type="entry name" value="W2"/>
    <property type="match status" value="1"/>
</dbReference>
<dbReference type="Gene3D" id="2.160.10.10">
    <property type="entry name" value="Hexapeptide repeat proteins"/>
    <property type="match status" value="1"/>
</dbReference>
<evidence type="ECO:0000256" key="7">
    <source>
        <dbReference type="ARBA" id="ARBA00044345"/>
    </source>
</evidence>
<dbReference type="GO" id="GO:0005829">
    <property type="term" value="C:cytosol"/>
    <property type="evidence" value="ECO:0007669"/>
    <property type="project" value="UniProtKB-SubCell"/>
</dbReference>
<organism evidence="11 12">
    <name type="scientific">Conidiobolus coronatus (strain ATCC 28846 / CBS 209.66 / NRRL 28638)</name>
    <name type="common">Delacroixia coronata</name>
    <dbReference type="NCBI Taxonomy" id="796925"/>
    <lineage>
        <taxon>Eukaryota</taxon>
        <taxon>Fungi</taxon>
        <taxon>Fungi incertae sedis</taxon>
        <taxon>Zoopagomycota</taxon>
        <taxon>Entomophthoromycotina</taxon>
        <taxon>Entomophthoromycetes</taxon>
        <taxon>Entomophthorales</taxon>
        <taxon>Ancylistaceae</taxon>
        <taxon>Conidiobolus</taxon>
    </lineage>
</organism>
<accession>A0A137PEK7</accession>
<proteinExistence type="inferred from homology"/>
<comment type="subunit">
    <text evidence="8">Component of the translation initiation factor 2B (eIF2B) complex which is a heterodecamer of two sets of five different subunits: alpha, beta, gamma, delta and epsilon. Subunits alpha, beta and delta comprise a regulatory subcomplex and subunits epsilon and gamma comprise a catalytic subcomplex. Within the complex, the hexameric regulatory complex resides at the center, with the two heterodimeric catalytic subcomplexes bound on opposite sides.</text>
</comment>
<comment type="subcellular location">
    <subcellularLocation>
        <location evidence="1">Cytoplasm</location>
        <location evidence="1">Cytosol</location>
    </subcellularLocation>
</comment>
<dbReference type="CDD" id="cd11558">
    <property type="entry name" value="W2_eIF2B_epsilon"/>
    <property type="match status" value="1"/>
</dbReference>
<dbReference type="EMBL" id="KQ964437">
    <property type="protein sequence ID" value="KXN73429.1"/>
    <property type="molecule type" value="Genomic_DNA"/>
</dbReference>
<reference evidence="11 12" key="1">
    <citation type="journal article" date="2015" name="Genome Biol. Evol.">
        <title>Phylogenomic analyses indicate that early fungi evolved digesting cell walls of algal ancestors of land plants.</title>
        <authorList>
            <person name="Chang Y."/>
            <person name="Wang S."/>
            <person name="Sekimoto S."/>
            <person name="Aerts A.L."/>
            <person name="Choi C."/>
            <person name="Clum A."/>
            <person name="LaButti K.M."/>
            <person name="Lindquist E.A."/>
            <person name="Yee Ngan C."/>
            <person name="Ohm R.A."/>
            <person name="Salamov A.A."/>
            <person name="Grigoriev I.V."/>
            <person name="Spatafora J.W."/>
            <person name="Berbee M.L."/>
        </authorList>
    </citation>
    <scope>NUCLEOTIDE SEQUENCE [LARGE SCALE GENOMIC DNA]</scope>
    <source>
        <strain evidence="11 12">NRRL 28638</strain>
    </source>
</reference>
<keyword evidence="3" id="KW-0963">Cytoplasm</keyword>
<dbReference type="GO" id="GO:0002183">
    <property type="term" value="P:cytoplasmic translational initiation"/>
    <property type="evidence" value="ECO:0007669"/>
    <property type="project" value="EnsemblFungi"/>
</dbReference>
<evidence type="ECO:0000256" key="4">
    <source>
        <dbReference type="ARBA" id="ARBA00022540"/>
    </source>
</evidence>
<dbReference type="GO" id="GO:0003743">
    <property type="term" value="F:translation initiation factor activity"/>
    <property type="evidence" value="ECO:0007669"/>
    <property type="project" value="UniProtKB-KW"/>
</dbReference>
<protein>
    <recommendedName>
        <fullName evidence="6">Translation initiation factor eIF2B subunit epsilon</fullName>
    </recommendedName>
    <alternativeName>
        <fullName evidence="7">eIF2B GDP-GTP exchange factor subunit epsilon</fullName>
    </alternativeName>
</protein>
<dbReference type="OMA" id="LAQSCKI"/>
<dbReference type="PROSITE" id="PS51363">
    <property type="entry name" value="W2"/>
    <property type="match status" value="1"/>
</dbReference>
<evidence type="ECO:0000256" key="5">
    <source>
        <dbReference type="ARBA" id="ARBA00022917"/>
    </source>
</evidence>
<dbReference type="InterPro" id="IPR051956">
    <property type="entry name" value="eIF2B_epsilon"/>
</dbReference>
<evidence type="ECO:0000256" key="3">
    <source>
        <dbReference type="ARBA" id="ARBA00022490"/>
    </source>
</evidence>
<evidence type="ECO:0000256" key="8">
    <source>
        <dbReference type="ARBA" id="ARBA00046432"/>
    </source>
</evidence>
<dbReference type="InterPro" id="IPR056764">
    <property type="entry name" value="LbH_EIF2B3/5"/>
</dbReference>
<dbReference type="InterPro" id="IPR044123">
    <property type="entry name" value="W2_eIF2B_epsilon"/>
</dbReference>
<evidence type="ECO:0000256" key="6">
    <source>
        <dbReference type="ARBA" id="ARBA00044144"/>
    </source>
</evidence>
<dbReference type="SUPFAM" id="SSF51161">
    <property type="entry name" value="Trimeric LpxA-like enzymes"/>
    <property type="match status" value="1"/>
</dbReference>
<dbReference type="SUPFAM" id="SSF53448">
    <property type="entry name" value="Nucleotide-diphospho-sugar transferases"/>
    <property type="match status" value="1"/>
</dbReference>
<feature type="domain" description="W2" evidence="10">
    <location>
        <begin position="496"/>
        <end position="662"/>
    </location>
</feature>
<evidence type="ECO:0000256" key="9">
    <source>
        <dbReference type="SAM" id="MobiDB-lite"/>
    </source>
</evidence>
<dbReference type="AlphaFoldDB" id="A0A137PEK7"/>
<feature type="compositionally biased region" description="Acidic residues" evidence="9">
    <location>
        <begin position="486"/>
        <end position="502"/>
    </location>
</feature>
<dbReference type="Gene3D" id="1.25.40.180">
    <property type="match status" value="1"/>
</dbReference>
<dbReference type="GO" id="GO:0006446">
    <property type="term" value="P:regulation of translational initiation"/>
    <property type="evidence" value="ECO:0007669"/>
    <property type="project" value="EnsemblFungi"/>
</dbReference>
<comment type="similarity">
    <text evidence="2">Belongs to the eIF-2B gamma/epsilon subunits family.</text>
</comment>
<dbReference type="InterPro" id="IPR011004">
    <property type="entry name" value="Trimer_LpxA-like_sf"/>
</dbReference>
<dbReference type="Gene3D" id="3.90.550.10">
    <property type="entry name" value="Spore Coat Polysaccharide Biosynthesis Protein SpsA, Chain A"/>
    <property type="match status" value="1"/>
</dbReference>
<evidence type="ECO:0000256" key="2">
    <source>
        <dbReference type="ARBA" id="ARBA00007878"/>
    </source>
</evidence>
<dbReference type="InterPro" id="IPR029044">
    <property type="entry name" value="Nucleotide-diphossugar_trans"/>
</dbReference>
<name>A0A137PEK7_CONC2</name>
<dbReference type="InterPro" id="IPR016024">
    <property type="entry name" value="ARM-type_fold"/>
</dbReference>
<dbReference type="GO" id="GO:0005851">
    <property type="term" value="C:eukaryotic translation initiation factor 2B complex"/>
    <property type="evidence" value="ECO:0007669"/>
    <property type="project" value="EnsemblFungi"/>
</dbReference>
<dbReference type="CDD" id="cd04197">
    <property type="entry name" value="eIF-2B_epsilon_N"/>
    <property type="match status" value="1"/>
</dbReference>
<feature type="region of interest" description="Disordered" evidence="9">
    <location>
        <begin position="482"/>
        <end position="502"/>
    </location>
</feature>
<dbReference type="Pfam" id="PF00483">
    <property type="entry name" value="NTP_transferase"/>
    <property type="match status" value="1"/>
</dbReference>
<dbReference type="InterPro" id="IPR035543">
    <property type="entry name" value="eIF-2B_epsilon_N"/>
</dbReference>
<dbReference type="PANTHER" id="PTHR45887">
    <property type="entry name" value="TRANSLATION INITIATION FACTOR EIF-2B SUBUNIT EPSILON"/>
    <property type="match status" value="1"/>
</dbReference>
<keyword evidence="12" id="KW-1185">Reference proteome</keyword>
<feature type="non-terminal residue" evidence="11">
    <location>
        <position position="663"/>
    </location>
</feature>
<evidence type="ECO:0000313" key="11">
    <source>
        <dbReference type="EMBL" id="KXN73429.1"/>
    </source>
</evidence>
<evidence type="ECO:0000313" key="12">
    <source>
        <dbReference type="Proteomes" id="UP000070444"/>
    </source>
</evidence>
<dbReference type="SUPFAM" id="SSF48371">
    <property type="entry name" value="ARM repeat"/>
    <property type="match status" value="1"/>
</dbReference>
<dbReference type="InterPro" id="IPR005835">
    <property type="entry name" value="NTP_transferase_dom"/>
</dbReference>
<dbReference type="STRING" id="796925.A0A137PEK7"/>
<dbReference type="OrthoDB" id="424572at2759"/>
<dbReference type="GO" id="GO:0031369">
    <property type="term" value="F:translation initiation factor binding"/>
    <property type="evidence" value="ECO:0007669"/>
    <property type="project" value="InterPro"/>
</dbReference>
<dbReference type="InterPro" id="IPR003307">
    <property type="entry name" value="W2_domain"/>
</dbReference>